<comment type="caution">
    <text evidence="2">The sequence shown here is derived from an EMBL/GenBank/DDBJ whole genome shotgun (WGS) entry which is preliminary data.</text>
</comment>
<evidence type="ECO:0000313" key="2">
    <source>
        <dbReference type="EMBL" id="OMH84788.1"/>
    </source>
</evidence>
<reference evidence="3" key="1">
    <citation type="submission" date="2017-01" db="EMBL/GenBank/DDBJ databases">
        <authorList>
            <person name="Wang Y."/>
            <person name="White M."/>
            <person name="Kvist S."/>
            <person name="Moncalvo J.-M."/>
        </authorList>
    </citation>
    <scope>NUCLEOTIDE SEQUENCE [LARGE SCALE GENOMIC DNA]</scope>
    <source>
        <strain evidence="3">COL-18-3</strain>
    </source>
</reference>
<dbReference type="OrthoDB" id="10250354at2759"/>
<gene>
    <name evidence="2" type="ORF">AX774_g1672</name>
</gene>
<dbReference type="PRINTS" id="PR00625">
    <property type="entry name" value="JDOMAIN"/>
</dbReference>
<sequence>MASKIDFDPYKVLELEYNASIKDISRAYKRLALMYHPDRSTIANSEEKFVEIKKAFDFLSIDENRAIYLKKYERNKLEQLKNKKRYEMKMKLEREEFLAKNKSKAAEPMEETMITERDKFFKKMRKSFKNPEEENHEEVDDEINRTVKIIWNPNVMANVREKDLFEVASEFGDVLHVLLGSRAFAHIIFKEEQSVSKILAGKLDNFEAIPVHIRAHSFDGEGAQIRKKTPAGGKPDIQDARKTFSSLDWSTNPQVKSLFANINYRDMPDYNMTFSQFEKYVSDKINSL</sequence>
<evidence type="ECO:0000259" key="1">
    <source>
        <dbReference type="PROSITE" id="PS50076"/>
    </source>
</evidence>
<dbReference type="PANTHER" id="PTHR44240">
    <property type="entry name" value="DNAJ DOMAIN (PROKARYOTIC HEAT SHOCK PROTEIN)-RELATED"/>
    <property type="match status" value="1"/>
</dbReference>
<dbReference type="Proteomes" id="UP000188320">
    <property type="component" value="Unassembled WGS sequence"/>
</dbReference>
<keyword evidence="3" id="KW-1185">Reference proteome</keyword>
<dbReference type="Pfam" id="PF00226">
    <property type="entry name" value="DnaJ"/>
    <property type="match status" value="1"/>
</dbReference>
<dbReference type="InterPro" id="IPR035979">
    <property type="entry name" value="RBD_domain_sf"/>
</dbReference>
<dbReference type="InterPro" id="IPR012677">
    <property type="entry name" value="Nucleotide-bd_a/b_plait_sf"/>
</dbReference>
<proteinExistence type="predicted"/>
<dbReference type="PROSITE" id="PS50076">
    <property type="entry name" value="DNAJ_2"/>
    <property type="match status" value="1"/>
</dbReference>
<dbReference type="CDD" id="cd06257">
    <property type="entry name" value="DnaJ"/>
    <property type="match status" value="1"/>
</dbReference>
<dbReference type="Gene3D" id="1.10.287.110">
    <property type="entry name" value="DnaJ domain"/>
    <property type="match status" value="1"/>
</dbReference>
<dbReference type="SUPFAM" id="SSF46565">
    <property type="entry name" value="Chaperone J-domain"/>
    <property type="match status" value="1"/>
</dbReference>
<dbReference type="GO" id="GO:0003676">
    <property type="term" value="F:nucleic acid binding"/>
    <property type="evidence" value="ECO:0007669"/>
    <property type="project" value="InterPro"/>
</dbReference>
<dbReference type="InterPro" id="IPR036869">
    <property type="entry name" value="J_dom_sf"/>
</dbReference>
<name>A0A1R1PUZ9_ZANCU</name>
<accession>A0A1R1PUZ9</accession>
<dbReference type="SMART" id="SM00271">
    <property type="entry name" value="DnaJ"/>
    <property type="match status" value="1"/>
</dbReference>
<dbReference type="InterPro" id="IPR052276">
    <property type="entry name" value="Diphthamide-biosynth_chaperone"/>
</dbReference>
<dbReference type="Gene3D" id="3.30.70.330">
    <property type="match status" value="1"/>
</dbReference>
<protein>
    <submittedName>
        <fullName evidence="2">DnaJ-like protein</fullName>
    </submittedName>
</protein>
<organism evidence="2 3">
    <name type="scientific">Zancudomyces culisetae</name>
    <name type="common">Gut fungus</name>
    <name type="synonym">Smittium culisetae</name>
    <dbReference type="NCBI Taxonomy" id="1213189"/>
    <lineage>
        <taxon>Eukaryota</taxon>
        <taxon>Fungi</taxon>
        <taxon>Fungi incertae sedis</taxon>
        <taxon>Zoopagomycota</taxon>
        <taxon>Kickxellomycotina</taxon>
        <taxon>Harpellomycetes</taxon>
        <taxon>Harpellales</taxon>
        <taxon>Legeriomycetaceae</taxon>
        <taxon>Zancudomyces</taxon>
    </lineage>
</organism>
<dbReference type="InterPro" id="IPR001623">
    <property type="entry name" value="DnaJ_domain"/>
</dbReference>
<dbReference type="EMBL" id="LSSK01000148">
    <property type="protein sequence ID" value="OMH84788.1"/>
    <property type="molecule type" value="Genomic_DNA"/>
</dbReference>
<dbReference type="PANTHER" id="PTHR44240:SF10">
    <property type="entry name" value="J DOMAIN-CONTAINING PROTEIN"/>
    <property type="match status" value="1"/>
</dbReference>
<dbReference type="SUPFAM" id="SSF54928">
    <property type="entry name" value="RNA-binding domain, RBD"/>
    <property type="match status" value="1"/>
</dbReference>
<feature type="domain" description="J" evidence="1">
    <location>
        <begin position="8"/>
        <end position="72"/>
    </location>
</feature>
<evidence type="ECO:0000313" key="3">
    <source>
        <dbReference type="Proteomes" id="UP000188320"/>
    </source>
</evidence>
<dbReference type="AlphaFoldDB" id="A0A1R1PUZ9"/>